<evidence type="ECO:0000256" key="2">
    <source>
        <dbReference type="ARBA" id="ARBA00006824"/>
    </source>
</evidence>
<dbReference type="GO" id="GO:0006412">
    <property type="term" value="P:translation"/>
    <property type="evidence" value="ECO:0007669"/>
    <property type="project" value="InterPro"/>
</dbReference>
<dbReference type="InterPro" id="IPR001209">
    <property type="entry name" value="Ribosomal_uS14"/>
</dbReference>
<evidence type="ECO:0000256" key="5">
    <source>
        <dbReference type="ARBA" id="ARBA00022980"/>
    </source>
</evidence>
<dbReference type="InterPro" id="IPR039744">
    <property type="entry name" value="RIbosomal_uS14_euk_arc"/>
</dbReference>
<dbReference type="GO" id="GO:0016020">
    <property type="term" value="C:membrane"/>
    <property type="evidence" value="ECO:0007669"/>
    <property type="project" value="UniProtKB-SubCell"/>
</dbReference>
<gene>
    <name evidence="10" type="ORF">SVIM_LOCUS377762</name>
</gene>
<dbReference type="PANTHER" id="PTHR11266">
    <property type="entry name" value="PEROXISOMAL MEMBRANE PROTEIN 2, PXMP2 MPV17"/>
    <property type="match status" value="1"/>
</dbReference>
<dbReference type="GO" id="GO:0003723">
    <property type="term" value="F:RNA binding"/>
    <property type="evidence" value="ECO:0007669"/>
    <property type="project" value="InterPro"/>
</dbReference>
<comment type="similarity">
    <text evidence="3">Belongs to the universal ribosomal protein uS14 family.</text>
</comment>
<accession>A0A6N2MP42</accession>
<dbReference type="EMBL" id="CAADRP010001830">
    <property type="protein sequence ID" value="VFU54198.1"/>
    <property type="molecule type" value="Genomic_DNA"/>
</dbReference>
<feature type="compositionally biased region" description="Pro residues" evidence="9">
    <location>
        <begin position="401"/>
        <end position="418"/>
    </location>
</feature>
<keyword evidence="7" id="KW-0472">Membrane</keyword>
<evidence type="ECO:0000256" key="1">
    <source>
        <dbReference type="ARBA" id="ARBA00004141"/>
    </source>
</evidence>
<dbReference type="GO" id="GO:0005737">
    <property type="term" value="C:cytoplasm"/>
    <property type="evidence" value="ECO:0007669"/>
    <property type="project" value="TreeGrafter"/>
</dbReference>
<dbReference type="InterPro" id="IPR043140">
    <property type="entry name" value="Ribosomal_uS14_sf"/>
</dbReference>
<feature type="region of interest" description="Disordered" evidence="9">
    <location>
        <begin position="398"/>
        <end position="418"/>
    </location>
</feature>
<feature type="compositionally biased region" description="Low complexity" evidence="9">
    <location>
        <begin position="47"/>
        <end position="65"/>
    </location>
</feature>
<comment type="similarity">
    <text evidence="2">Belongs to the peroxisomal membrane protein PXMP2/4 family.</text>
</comment>
<reference evidence="10" key="1">
    <citation type="submission" date="2019-03" db="EMBL/GenBank/DDBJ databases">
        <authorList>
            <person name="Mank J."/>
            <person name="Almeida P."/>
        </authorList>
    </citation>
    <scope>NUCLEOTIDE SEQUENCE</scope>
    <source>
        <strain evidence="10">78183</strain>
    </source>
</reference>
<proteinExistence type="inferred from homology"/>
<keyword evidence="5" id="KW-0689">Ribosomal protein</keyword>
<dbReference type="Pfam" id="PF04117">
    <property type="entry name" value="Mpv17_PMP22"/>
    <property type="match status" value="1"/>
</dbReference>
<sequence>MGSIAIRTICKPFVHGNLMRQTCIRDTESLSPRHRSSKTRVSYTLYKPSPSNPFSTSSSRSSFSNSKSRSGFIGWYLSQLESRPVVTKTFTTSLIYAAADLTAQMISSTSSSSLDFIRTLRMAGYGLLFLGPSQHLWFNFMSKVLPKRDVLTTFKKIFMGQAVYGPANTALFFSYNAALQGESNDEIVARLKRDLLPTLRNGLLYWPACDFATYKFVPVPLQKSRSGFWLLRAAQRVRRYTFDHNNEMGHSNIWNSHPKSYGPGSRTCRVCGNPHGIIRKYGLMCCRQCFRSNAKEIGFIKVSGHWILYLMVGTAQMFLDCSPGTTCLAITDVVFTDSSDSMAMATTSRKLKEDGYDMNDDVKTNAHDVVNLEDYHPIDPVPSSKAIIRPGPIVHGTPLNPYIPKPSPPGPGHPKPLG</sequence>
<dbReference type="GO" id="GO:0003735">
    <property type="term" value="F:structural constituent of ribosome"/>
    <property type="evidence" value="ECO:0007669"/>
    <property type="project" value="InterPro"/>
</dbReference>
<feature type="region of interest" description="Disordered" evidence="9">
    <location>
        <begin position="29"/>
        <end position="65"/>
    </location>
</feature>
<organism evidence="10">
    <name type="scientific">Salix viminalis</name>
    <name type="common">Common osier</name>
    <name type="synonym">Basket willow</name>
    <dbReference type="NCBI Taxonomy" id="40686"/>
    <lineage>
        <taxon>Eukaryota</taxon>
        <taxon>Viridiplantae</taxon>
        <taxon>Streptophyta</taxon>
        <taxon>Embryophyta</taxon>
        <taxon>Tracheophyta</taxon>
        <taxon>Spermatophyta</taxon>
        <taxon>Magnoliopsida</taxon>
        <taxon>eudicotyledons</taxon>
        <taxon>Gunneridae</taxon>
        <taxon>Pentapetalae</taxon>
        <taxon>rosids</taxon>
        <taxon>fabids</taxon>
        <taxon>Malpighiales</taxon>
        <taxon>Salicaceae</taxon>
        <taxon>Saliceae</taxon>
        <taxon>Salix</taxon>
    </lineage>
</organism>
<keyword evidence="4" id="KW-0812">Transmembrane</keyword>
<protein>
    <submittedName>
        <fullName evidence="10">Uncharacterized protein</fullName>
    </submittedName>
</protein>
<evidence type="ECO:0000256" key="9">
    <source>
        <dbReference type="SAM" id="MobiDB-lite"/>
    </source>
</evidence>
<name>A0A6N2MP42_SALVM</name>
<keyword evidence="6" id="KW-1133">Transmembrane helix</keyword>
<dbReference type="InterPro" id="IPR023676">
    <property type="entry name" value="Ribosomal_uS14_arc"/>
</dbReference>
<evidence type="ECO:0000256" key="8">
    <source>
        <dbReference type="ARBA" id="ARBA00023274"/>
    </source>
</evidence>
<dbReference type="PANTHER" id="PTHR11266:SF88">
    <property type="entry name" value="PROTEIN SYM1-LIKE"/>
    <property type="match status" value="1"/>
</dbReference>
<dbReference type="Pfam" id="PF00253">
    <property type="entry name" value="Ribosomal_S14"/>
    <property type="match status" value="1"/>
</dbReference>
<comment type="subcellular location">
    <subcellularLocation>
        <location evidence="1">Membrane</location>
        <topology evidence="1">Multi-pass membrane protein</topology>
    </subcellularLocation>
</comment>
<dbReference type="HAMAP" id="MF_01364_A">
    <property type="entry name" value="Ribosomal_uS14_2_A"/>
    <property type="match status" value="1"/>
</dbReference>
<dbReference type="AlphaFoldDB" id="A0A6N2MP42"/>
<dbReference type="NCBIfam" id="NF004424">
    <property type="entry name" value="PRK05766.1"/>
    <property type="match status" value="1"/>
</dbReference>
<evidence type="ECO:0000313" key="10">
    <source>
        <dbReference type="EMBL" id="VFU54198.1"/>
    </source>
</evidence>
<evidence type="ECO:0000256" key="4">
    <source>
        <dbReference type="ARBA" id="ARBA00022692"/>
    </source>
</evidence>
<dbReference type="Gene3D" id="4.10.830.10">
    <property type="entry name" value="30s Ribosomal Protein S14, Chain N"/>
    <property type="match status" value="1"/>
</dbReference>
<evidence type="ECO:0000256" key="6">
    <source>
        <dbReference type="ARBA" id="ARBA00022989"/>
    </source>
</evidence>
<dbReference type="FunFam" id="4.10.830.10:FF:000002">
    <property type="entry name" value="40S ribosomal protein S29"/>
    <property type="match status" value="1"/>
</dbReference>
<evidence type="ECO:0000256" key="7">
    <source>
        <dbReference type="ARBA" id="ARBA00023136"/>
    </source>
</evidence>
<keyword evidence="8" id="KW-0687">Ribonucleoprotein</keyword>
<evidence type="ECO:0000256" key="3">
    <source>
        <dbReference type="ARBA" id="ARBA00009083"/>
    </source>
</evidence>
<dbReference type="GO" id="GO:0015935">
    <property type="term" value="C:small ribosomal subunit"/>
    <property type="evidence" value="ECO:0007669"/>
    <property type="project" value="InterPro"/>
</dbReference>
<dbReference type="GO" id="GO:0008270">
    <property type="term" value="F:zinc ion binding"/>
    <property type="evidence" value="ECO:0007669"/>
    <property type="project" value="InterPro"/>
</dbReference>
<dbReference type="InterPro" id="IPR007248">
    <property type="entry name" value="Mpv17_PMP22"/>
</dbReference>